<dbReference type="AlphaFoldDB" id="A0A8S8ZT06"/>
<dbReference type="CDD" id="cd00067">
    <property type="entry name" value="GAL4"/>
    <property type="match status" value="1"/>
</dbReference>
<dbReference type="VEuPathDB" id="FungiDB:SMAC_07921"/>
<evidence type="ECO:0000313" key="4">
    <source>
        <dbReference type="EMBL" id="KAA8632116.1"/>
    </source>
</evidence>
<reference evidence="4 5" key="1">
    <citation type="submission" date="2017-07" db="EMBL/GenBank/DDBJ databases">
        <title>Genome sequence of the Sordaria macrospora wild type strain R19027.</title>
        <authorList>
            <person name="Nowrousian M."/>
            <person name="Teichert I."/>
            <person name="Kueck U."/>
        </authorList>
    </citation>
    <scope>NUCLEOTIDE SEQUENCE [LARGE SCALE GENOMIC DNA]</scope>
    <source>
        <strain evidence="4 5">R19027</strain>
        <tissue evidence="4">Mycelium</tissue>
    </source>
</reference>
<evidence type="ECO:0000259" key="3">
    <source>
        <dbReference type="PROSITE" id="PS50048"/>
    </source>
</evidence>
<feature type="compositionally biased region" description="Low complexity" evidence="2">
    <location>
        <begin position="62"/>
        <end position="76"/>
    </location>
</feature>
<feature type="region of interest" description="Disordered" evidence="2">
    <location>
        <begin position="315"/>
        <end position="340"/>
    </location>
</feature>
<dbReference type="InterPro" id="IPR036864">
    <property type="entry name" value="Zn2-C6_fun-type_DNA-bd_sf"/>
</dbReference>
<feature type="region of interest" description="Disordered" evidence="2">
    <location>
        <begin position="42"/>
        <end position="76"/>
    </location>
</feature>
<feature type="region of interest" description="Disordered" evidence="2">
    <location>
        <begin position="457"/>
        <end position="495"/>
    </location>
</feature>
<feature type="compositionally biased region" description="Gly residues" evidence="2">
    <location>
        <begin position="458"/>
        <end position="484"/>
    </location>
</feature>
<proteinExistence type="predicted"/>
<dbReference type="InterPro" id="IPR001138">
    <property type="entry name" value="Zn2Cys6_DnaBD"/>
</dbReference>
<evidence type="ECO:0000256" key="1">
    <source>
        <dbReference type="ARBA" id="ARBA00023242"/>
    </source>
</evidence>
<feature type="compositionally biased region" description="Acidic residues" evidence="2">
    <location>
        <begin position="320"/>
        <end position="334"/>
    </location>
</feature>
<dbReference type="InterPro" id="IPR053157">
    <property type="entry name" value="Sterol_Uptake_Regulator"/>
</dbReference>
<dbReference type="PANTHER" id="PTHR47784">
    <property type="entry name" value="STEROL UPTAKE CONTROL PROTEIN 2"/>
    <property type="match status" value="1"/>
</dbReference>
<organism evidence="4 5">
    <name type="scientific">Sordaria macrospora</name>
    <dbReference type="NCBI Taxonomy" id="5147"/>
    <lineage>
        <taxon>Eukaryota</taxon>
        <taxon>Fungi</taxon>
        <taxon>Dikarya</taxon>
        <taxon>Ascomycota</taxon>
        <taxon>Pezizomycotina</taxon>
        <taxon>Sordariomycetes</taxon>
        <taxon>Sordariomycetidae</taxon>
        <taxon>Sordariales</taxon>
        <taxon>Sordariaceae</taxon>
        <taxon>Sordaria</taxon>
    </lineage>
</organism>
<feature type="domain" description="Zn(2)-C6 fungal-type" evidence="3">
    <location>
        <begin position="12"/>
        <end position="42"/>
    </location>
</feature>
<name>A0A8S8ZT06_SORMA</name>
<dbReference type="Pfam" id="PF00172">
    <property type="entry name" value="Zn_clus"/>
    <property type="match status" value="1"/>
</dbReference>
<dbReference type="GO" id="GO:0001228">
    <property type="term" value="F:DNA-binding transcription activator activity, RNA polymerase II-specific"/>
    <property type="evidence" value="ECO:0007669"/>
    <property type="project" value="TreeGrafter"/>
</dbReference>
<dbReference type="SMART" id="SM00066">
    <property type="entry name" value="GAL4"/>
    <property type="match status" value="1"/>
</dbReference>
<dbReference type="Gene3D" id="4.10.240.10">
    <property type="entry name" value="Zn(2)-C6 fungal-type DNA-binding domain"/>
    <property type="match status" value="1"/>
</dbReference>
<dbReference type="PROSITE" id="PS00463">
    <property type="entry name" value="ZN2_CY6_FUNGAL_1"/>
    <property type="match status" value="1"/>
</dbReference>
<feature type="region of interest" description="Disordered" evidence="2">
    <location>
        <begin position="88"/>
        <end position="125"/>
    </location>
</feature>
<feature type="compositionally biased region" description="Pro residues" evidence="2">
    <location>
        <begin position="96"/>
        <end position="121"/>
    </location>
</feature>
<evidence type="ECO:0000256" key="2">
    <source>
        <dbReference type="SAM" id="MobiDB-lite"/>
    </source>
</evidence>
<keyword evidence="1" id="KW-0539">Nucleus</keyword>
<dbReference type="PROSITE" id="PS50048">
    <property type="entry name" value="ZN2_CY6_FUNGAL_2"/>
    <property type="match status" value="1"/>
</dbReference>
<dbReference type="PANTHER" id="PTHR47784:SF4">
    <property type="entry name" value="ZN(II)2CYS6 TRANSCRIPTION FACTOR (EUROFUNG)"/>
    <property type="match status" value="1"/>
</dbReference>
<dbReference type="SUPFAM" id="SSF57701">
    <property type="entry name" value="Zn2/Cys6 DNA-binding domain"/>
    <property type="match status" value="1"/>
</dbReference>
<protein>
    <recommendedName>
        <fullName evidence="3">Zn(2)-C6 fungal-type domain-containing protein</fullName>
    </recommendedName>
</protein>
<accession>A0A8S8ZT06</accession>
<sequence>MMRRSHRKSRKGCLECKRRHIKCDETRPRCINCQTVERECSYPILPGTSTGSDDLSRSPADSLSVAATPPSSAAGSASASVASFSSYGGSTATTPVPAPGPELGPGPGPGPFMPDVAPFPIPNQDSESPNVNMVHMELLYHYTTDIFITFPPLGDTVRSLTMHHALREPYLMYQILALSARHLSVLRPHREAFYHHHAIQLQTHALTLFNSIDMSHFDTCPIENRVPLFLFSSVLGFHALCDTLSYRDAEFPATLTRFVGYLHLHRGIYGVLEGHMDEMKQSALKPIIEVGIRMYDMRGTGPECDDILRRLGERFSSSPADDDAGDDGDDEDEDKDKKQERMDGLRQAVQHLQVIFDAMPSPARQVQMLLAWGTMLRKPVMDMLEEGKPEVLAVLAYYFVCLHLCRKVWISGDSGKFLLESLVRYMSCLGPEWEEWMETPCRLLREADEMEARLQAGAGAGAGGSGGGGGGGGGEFGIGIGGGSHEQQQQYQQLR</sequence>
<dbReference type="GO" id="GO:0008270">
    <property type="term" value="F:zinc ion binding"/>
    <property type="evidence" value="ECO:0007669"/>
    <property type="project" value="InterPro"/>
</dbReference>
<dbReference type="EMBL" id="NMPR01000061">
    <property type="protein sequence ID" value="KAA8632116.1"/>
    <property type="molecule type" value="Genomic_DNA"/>
</dbReference>
<dbReference type="OMA" id="ERICEYG"/>
<dbReference type="Proteomes" id="UP000433876">
    <property type="component" value="Unassembled WGS sequence"/>
</dbReference>
<gene>
    <name evidence="4" type="ORF">SMACR_07921</name>
</gene>
<comment type="caution">
    <text evidence="4">The sequence shown here is derived from an EMBL/GenBank/DDBJ whole genome shotgun (WGS) entry which is preliminary data.</text>
</comment>
<evidence type="ECO:0000313" key="5">
    <source>
        <dbReference type="Proteomes" id="UP000433876"/>
    </source>
</evidence>